<gene>
    <name evidence="2" type="ORF">QYS47_31625</name>
</gene>
<dbReference type="AlphaFoldDB" id="A0AA51ZY26"/>
<evidence type="ECO:0000313" key="2">
    <source>
        <dbReference type="EMBL" id="WNB18866.1"/>
    </source>
</evidence>
<dbReference type="InterPro" id="IPR001279">
    <property type="entry name" value="Metallo-B-lactamas"/>
</dbReference>
<dbReference type="SUPFAM" id="SSF56281">
    <property type="entry name" value="Metallo-hydrolase/oxidoreductase"/>
    <property type="match status" value="1"/>
</dbReference>
<dbReference type="InterPro" id="IPR050855">
    <property type="entry name" value="NDM-1-like"/>
</dbReference>
<dbReference type="CDD" id="cd16282">
    <property type="entry name" value="metallo-hydrolase-like_MBL-fold"/>
    <property type="match status" value="1"/>
</dbReference>
<dbReference type="PANTHER" id="PTHR42951:SF20">
    <property type="entry name" value="BETA LACTAMASE"/>
    <property type="match status" value="1"/>
</dbReference>
<dbReference type="KEGG" id="marp:QYS47_31625"/>
<reference evidence="2" key="1">
    <citation type="submission" date="2023-08" db="EMBL/GenBank/DDBJ databases">
        <title>Comparative genomics and taxonomic characterization of three novel marine species of genus Marivirga.</title>
        <authorList>
            <person name="Muhammad N."/>
            <person name="Kim S.-G."/>
        </authorList>
    </citation>
    <scope>NUCLEOTIDE SEQUENCE</scope>
    <source>
        <strain evidence="2">BKB1-2</strain>
    </source>
</reference>
<dbReference type="Gene3D" id="3.60.15.10">
    <property type="entry name" value="Ribonuclease Z/Hydroxyacylglutathione hydrolase-like"/>
    <property type="match status" value="1"/>
</dbReference>
<proteinExistence type="predicted"/>
<dbReference type="SMART" id="SM00849">
    <property type="entry name" value="Lactamase_B"/>
    <property type="match status" value="1"/>
</dbReference>
<dbReference type="PANTHER" id="PTHR42951">
    <property type="entry name" value="METALLO-BETA-LACTAMASE DOMAIN-CONTAINING"/>
    <property type="match status" value="1"/>
</dbReference>
<evidence type="ECO:0000259" key="1">
    <source>
        <dbReference type="SMART" id="SM00849"/>
    </source>
</evidence>
<dbReference type="Proteomes" id="UP001232019">
    <property type="component" value="Chromosome"/>
</dbReference>
<protein>
    <submittedName>
        <fullName evidence="2">MBL fold metallo-hydrolase</fullName>
    </submittedName>
</protein>
<organism evidence="2">
    <name type="scientific">Marivirga arenosa</name>
    <dbReference type="NCBI Taxonomy" id="3059076"/>
    <lineage>
        <taxon>Bacteria</taxon>
        <taxon>Pseudomonadati</taxon>
        <taxon>Bacteroidota</taxon>
        <taxon>Cytophagia</taxon>
        <taxon>Cytophagales</taxon>
        <taxon>Marivirgaceae</taxon>
        <taxon>Marivirga</taxon>
    </lineage>
</organism>
<dbReference type="InterPro" id="IPR036866">
    <property type="entry name" value="RibonucZ/Hydroxyglut_hydro"/>
</dbReference>
<dbReference type="RefSeq" id="WP_322348392.1">
    <property type="nucleotide sequence ID" value="NZ_CP129968.2"/>
</dbReference>
<sequence length="312" mass="35204">MLKLILAYFFPWIMIFLSPRSNESSTLRLTKITDQVYSIVAPAKGLPNAENKGWNSNMHFIITEEGVLLFDTGASQEIGVQIKALITTVTDLPVKWIINSHSHADHWLGNAAFSSEVDQIITAKQAFEEMKKYGESDVAFFSKLTNSATANTQLLYPNKLMSKEKKLKLGEFKVEFILTEGAHADSDLMLWFPKKRIMVAGDILSSDWMPIVTDQTEIPVLLATLEKVITLNPAIILIGHGQATSIVSVKRDLAFLSYVWEQLEMHHSEGIDKDISLTIIKRNLPARYVEAYPHFDVEIDHLLALLYQKSKI</sequence>
<accession>A0AA51ZY26</accession>
<name>A0AA51ZY26_9BACT</name>
<dbReference type="Pfam" id="PF00753">
    <property type="entry name" value="Lactamase_B"/>
    <property type="match status" value="1"/>
</dbReference>
<dbReference type="EMBL" id="CP129968">
    <property type="protein sequence ID" value="WNB18866.1"/>
    <property type="molecule type" value="Genomic_DNA"/>
</dbReference>
<feature type="domain" description="Metallo-beta-lactamase" evidence="1">
    <location>
        <begin position="55"/>
        <end position="240"/>
    </location>
</feature>